<accession>A0ABV6BR29</accession>
<dbReference type="Proteomes" id="UP001589734">
    <property type="component" value="Unassembled WGS sequence"/>
</dbReference>
<dbReference type="SUPFAM" id="SSF69279">
    <property type="entry name" value="Phage tail proteins"/>
    <property type="match status" value="1"/>
</dbReference>
<reference evidence="2 3" key="1">
    <citation type="submission" date="2024-09" db="EMBL/GenBank/DDBJ databases">
        <authorList>
            <person name="Sun Q."/>
            <person name="Mori K."/>
        </authorList>
    </citation>
    <scope>NUCLEOTIDE SEQUENCE [LARGE SCALE GENOMIC DNA]</scope>
    <source>
        <strain evidence="2 3">CGMCC 1.12926</strain>
    </source>
</reference>
<gene>
    <name evidence="2" type="ORF">ACFFLS_05570</name>
</gene>
<dbReference type="Pfam" id="PF04717">
    <property type="entry name" value="Phage_base_V"/>
    <property type="match status" value="1"/>
</dbReference>
<evidence type="ECO:0000313" key="2">
    <source>
        <dbReference type="EMBL" id="MFC0076499.1"/>
    </source>
</evidence>
<dbReference type="InterPro" id="IPR006531">
    <property type="entry name" value="Gp5/Vgr_OB"/>
</dbReference>
<keyword evidence="3" id="KW-1185">Reference proteome</keyword>
<organism evidence="2 3">
    <name type="scientific">Flavobacterium procerum</name>
    <dbReference type="NCBI Taxonomy" id="1455569"/>
    <lineage>
        <taxon>Bacteria</taxon>
        <taxon>Pseudomonadati</taxon>
        <taxon>Bacteroidota</taxon>
        <taxon>Flavobacteriia</taxon>
        <taxon>Flavobacteriales</taxon>
        <taxon>Flavobacteriaceae</taxon>
        <taxon>Flavobacterium</taxon>
    </lineage>
</organism>
<dbReference type="Pfam" id="PF05954">
    <property type="entry name" value="Phage_GPD"/>
    <property type="match status" value="1"/>
</dbReference>
<dbReference type="RefSeq" id="WP_379685535.1">
    <property type="nucleotide sequence ID" value="NZ_JBHLYW010000007.1"/>
</dbReference>
<dbReference type="Gene3D" id="3.55.50.10">
    <property type="entry name" value="Baseplate protein-like domains"/>
    <property type="match status" value="1"/>
</dbReference>
<dbReference type="SUPFAM" id="SSF69349">
    <property type="entry name" value="Phage fibre proteins"/>
    <property type="match status" value="1"/>
</dbReference>
<protein>
    <submittedName>
        <fullName evidence="2">Type VI secretion system Vgr family protein</fullName>
    </submittedName>
</protein>
<proteinExistence type="predicted"/>
<name>A0ABV6BR29_9FLAO</name>
<comment type="caution">
    <text evidence="2">The sequence shown here is derived from an EMBL/GenBank/DDBJ whole genome shotgun (WGS) entry which is preliminary data.</text>
</comment>
<dbReference type="SUPFAM" id="SSF69255">
    <property type="entry name" value="gp5 N-terminal domain-like"/>
    <property type="match status" value="1"/>
</dbReference>
<dbReference type="EMBL" id="JBHLYW010000007">
    <property type="protein sequence ID" value="MFC0076499.1"/>
    <property type="molecule type" value="Genomic_DNA"/>
</dbReference>
<evidence type="ECO:0000259" key="1">
    <source>
        <dbReference type="Pfam" id="PF04717"/>
    </source>
</evidence>
<dbReference type="Gene3D" id="2.40.50.230">
    <property type="entry name" value="Gp5 N-terminal domain"/>
    <property type="match status" value="1"/>
</dbReference>
<feature type="domain" description="Gp5/Type VI secretion system Vgr protein OB-fold" evidence="1">
    <location>
        <begin position="363"/>
        <end position="443"/>
    </location>
</feature>
<evidence type="ECO:0000313" key="3">
    <source>
        <dbReference type="Proteomes" id="UP001589734"/>
    </source>
</evidence>
<dbReference type="Gene3D" id="4.10.220.110">
    <property type="match status" value="1"/>
</dbReference>
<sequence>MRPPTIIFGIDSKKISHFTSIELVQVINDHHQFIISVPHSVVESPLAYTLENAQEWLGKVVHIVLEEKNNFLGVITNIDFDQEMGHSGNHIVVSGYSKTILLESGEKMYSWEESTLKDVVKEVIKNGAGEQLQNDINPEYSSKMEYQTQYLETDFQFIQRLAKQYNEWLYYDGEKLVFGKPKSFDDPISLTYNSDISKLKISVQAVPNKFSAFTYNESNDKRYTANSKDAVSGLPKLGNEAFEASKEIFATPAFTHDLINAADDVALESFLKKKQESAAANTTYVSASTKNSKLKIGSIVNIQSSILENTSIMKQEVGTYIITEITHHATHLGEYQNNFRAIPSKVVCLPEPDVAYPIAQTQQAIVESNTDPKNKGRVRVQMLWQEGSSMKTLWLRVMSPDAGSSEKVGTNRGMVFIPDPGDHVMVHFRYGDPNRPFILGSVFNDKTGNGGGSDNNSKTIKTKSGNVISFDDSKQSITITDGAGNSVALDGAGNISVNASASISLSTGSSSLKLNSDGTIDLAGKIVTITGQDSLDHSGKKVTITGSEEAVVTSPIKVDINSAAEVSMTGTAKASLSSSAITAVEGTIIKLN</sequence>
<dbReference type="InterPro" id="IPR037026">
    <property type="entry name" value="Vgr_OB-fold_dom_sf"/>
</dbReference>
<dbReference type="Gene3D" id="2.30.110.50">
    <property type="match status" value="1"/>
</dbReference>